<dbReference type="PANTHER" id="PTHR34478">
    <property type="entry name" value="PROTEIN LEMA"/>
    <property type="match status" value="1"/>
</dbReference>
<keyword evidence="3" id="KW-0812">Transmembrane</keyword>
<evidence type="ECO:0000313" key="6">
    <source>
        <dbReference type="EMBL" id="ACB36259.1"/>
    </source>
</evidence>
<dbReference type="HOGENOM" id="CLU_056714_2_1_4"/>
<reference evidence="6 7" key="1">
    <citation type="submission" date="2008-03" db="EMBL/GenBank/DDBJ databases">
        <title>Complete sequence of Leptothrix cholodnii SP-6.</title>
        <authorList>
            <consortium name="US DOE Joint Genome Institute"/>
            <person name="Copeland A."/>
            <person name="Lucas S."/>
            <person name="Lapidus A."/>
            <person name="Glavina del Rio T."/>
            <person name="Dalin E."/>
            <person name="Tice H."/>
            <person name="Bruce D."/>
            <person name="Goodwin L."/>
            <person name="Pitluck S."/>
            <person name="Chertkov O."/>
            <person name="Brettin T."/>
            <person name="Detter J.C."/>
            <person name="Han C."/>
            <person name="Kuske C.R."/>
            <person name="Schmutz J."/>
            <person name="Larimer F."/>
            <person name="Land M."/>
            <person name="Hauser L."/>
            <person name="Kyrpides N."/>
            <person name="Lykidis A."/>
            <person name="Emerson D."/>
            <person name="Richardson P."/>
        </authorList>
    </citation>
    <scope>NUCLEOTIDE SEQUENCE [LARGE SCALE GENOMIC DNA]</scope>
    <source>
        <strain evidence="7">ATCC 51168 / LMG 8142 / SP-6</strain>
    </source>
</reference>
<evidence type="ECO:0000313" key="7">
    <source>
        <dbReference type="Proteomes" id="UP000001693"/>
    </source>
</evidence>
<dbReference type="AlphaFoldDB" id="B1Y8J3"/>
<keyword evidence="7" id="KW-1185">Reference proteome</keyword>
<evidence type="ECO:0000256" key="2">
    <source>
        <dbReference type="ARBA" id="ARBA00008854"/>
    </source>
</evidence>
<keyword evidence="5" id="KW-0472">Membrane</keyword>
<dbReference type="KEGG" id="lch:Lcho_4005"/>
<evidence type="ECO:0000256" key="1">
    <source>
        <dbReference type="ARBA" id="ARBA00004167"/>
    </source>
</evidence>
<keyword evidence="4" id="KW-1133">Transmembrane helix</keyword>
<name>B1Y8J3_LEPCP</name>
<evidence type="ECO:0000256" key="5">
    <source>
        <dbReference type="ARBA" id="ARBA00023136"/>
    </source>
</evidence>
<dbReference type="RefSeq" id="WP_012349004.1">
    <property type="nucleotide sequence ID" value="NC_010524.1"/>
</dbReference>
<evidence type="ECO:0000256" key="4">
    <source>
        <dbReference type="ARBA" id="ARBA00022989"/>
    </source>
</evidence>
<organism evidence="6 7">
    <name type="scientific">Leptothrix cholodnii (strain ATCC 51168 / LMG 8142 / SP-6)</name>
    <name type="common">Leptothrix discophora (strain SP-6)</name>
    <dbReference type="NCBI Taxonomy" id="395495"/>
    <lineage>
        <taxon>Bacteria</taxon>
        <taxon>Pseudomonadati</taxon>
        <taxon>Pseudomonadota</taxon>
        <taxon>Betaproteobacteria</taxon>
        <taxon>Burkholderiales</taxon>
        <taxon>Sphaerotilaceae</taxon>
        <taxon>Leptothrix</taxon>
    </lineage>
</organism>
<dbReference type="SUPFAM" id="SSF140478">
    <property type="entry name" value="LemA-like"/>
    <property type="match status" value="1"/>
</dbReference>
<comment type="subcellular location">
    <subcellularLocation>
        <location evidence="1">Membrane</location>
        <topology evidence="1">Single-pass membrane protein</topology>
    </subcellularLocation>
</comment>
<protein>
    <submittedName>
        <fullName evidence="6">LemA family protein</fullName>
    </submittedName>
</protein>
<dbReference type="InterPro" id="IPR023353">
    <property type="entry name" value="LemA-like_dom_sf"/>
</dbReference>
<dbReference type="EMBL" id="CP001013">
    <property type="protein sequence ID" value="ACB36259.1"/>
    <property type="molecule type" value="Genomic_DNA"/>
</dbReference>
<dbReference type="STRING" id="395495.Lcho_4005"/>
<dbReference type="GO" id="GO:0016020">
    <property type="term" value="C:membrane"/>
    <property type="evidence" value="ECO:0007669"/>
    <property type="project" value="UniProtKB-SubCell"/>
</dbReference>
<dbReference type="eggNOG" id="COG1704">
    <property type="taxonomic scope" value="Bacteria"/>
</dbReference>
<dbReference type="Pfam" id="PF04011">
    <property type="entry name" value="LemA"/>
    <property type="match status" value="1"/>
</dbReference>
<dbReference type="Gene3D" id="1.20.1440.20">
    <property type="entry name" value="LemA-like domain"/>
    <property type="match status" value="1"/>
</dbReference>
<accession>B1Y8J3</accession>
<dbReference type="PANTHER" id="PTHR34478:SF2">
    <property type="entry name" value="MEMBRANE PROTEIN"/>
    <property type="match status" value="1"/>
</dbReference>
<evidence type="ECO:0000256" key="3">
    <source>
        <dbReference type="ARBA" id="ARBA00022692"/>
    </source>
</evidence>
<gene>
    <name evidence="6" type="ordered locus">Lcho_4005</name>
</gene>
<dbReference type="InterPro" id="IPR007156">
    <property type="entry name" value="MamQ_LemA"/>
</dbReference>
<dbReference type="Proteomes" id="UP000001693">
    <property type="component" value="Chromosome"/>
</dbReference>
<sequence precursor="true">MPSRLVLIVLATILGLWTLGAYNRLVRLRNSMRTAFAPLASQLRQRHAVALTLAEVSRTRITEPQDEALIEATLTSASQAGRASDNVQQRPLRGDVLQQLAIAEEVLVAALDELGHALQDLTSGIGPDPVVSDLLRQRDALQEQIAFSRLVYNQSADEYNRAVALFPTTLVAGLFGFHAAPEFPPI</sequence>
<proteinExistence type="inferred from homology"/>
<comment type="similarity">
    <text evidence="2">Belongs to the LemA family.</text>
</comment>